<dbReference type="PANTHER" id="PTHR47605">
    <property type="entry name" value="TRANSCRIPTIONAL ELONGATION REGULATOR MINIYO"/>
    <property type="match status" value="1"/>
</dbReference>
<dbReference type="Proteomes" id="UP001163823">
    <property type="component" value="Chromosome 5"/>
</dbReference>
<accession>A0AAD7PW13</accession>
<evidence type="ECO:0000313" key="2">
    <source>
        <dbReference type="Proteomes" id="UP001163823"/>
    </source>
</evidence>
<proteinExistence type="predicted"/>
<reference evidence="1" key="1">
    <citation type="journal article" date="2023" name="Science">
        <title>Elucidation of the pathway for biosynthesis of saponin adjuvants from the soapbark tree.</title>
        <authorList>
            <person name="Reed J."/>
            <person name="Orme A."/>
            <person name="El-Demerdash A."/>
            <person name="Owen C."/>
            <person name="Martin L.B.B."/>
            <person name="Misra R.C."/>
            <person name="Kikuchi S."/>
            <person name="Rejzek M."/>
            <person name="Martin A.C."/>
            <person name="Harkess A."/>
            <person name="Leebens-Mack J."/>
            <person name="Louveau T."/>
            <person name="Stephenson M.J."/>
            <person name="Osbourn A."/>
        </authorList>
    </citation>
    <scope>NUCLEOTIDE SEQUENCE</scope>
    <source>
        <strain evidence="1">S10</strain>
    </source>
</reference>
<comment type="caution">
    <text evidence="1">The sequence shown here is derived from an EMBL/GenBank/DDBJ whole genome shotgun (WGS) entry which is preliminary data.</text>
</comment>
<organism evidence="1 2">
    <name type="scientific">Quillaja saponaria</name>
    <name type="common">Soap bark tree</name>
    <dbReference type="NCBI Taxonomy" id="32244"/>
    <lineage>
        <taxon>Eukaryota</taxon>
        <taxon>Viridiplantae</taxon>
        <taxon>Streptophyta</taxon>
        <taxon>Embryophyta</taxon>
        <taxon>Tracheophyta</taxon>
        <taxon>Spermatophyta</taxon>
        <taxon>Magnoliopsida</taxon>
        <taxon>eudicotyledons</taxon>
        <taxon>Gunneridae</taxon>
        <taxon>Pentapetalae</taxon>
        <taxon>rosids</taxon>
        <taxon>fabids</taxon>
        <taxon>Fabales</taxon>
        <taxon>Quillajaceae</taxon>
        <taxon>Quillaja</taxon>
    </lineage>
</organism>
<sequence>MRASCFFDISEKIVTCDKDICTAPVFRSKSEIDVGFLPGGFWKYNAKSSNVLPPSEDIMDDDTEGKHTIKDDIVVAGQDFAAGLVWMKIIVRLRYLLETDPTAALEECIISILIVIARHSPLFANAIMKCERLIQIIVHRFTNNIEIQPSMIKSVSLLKELKNVLSSALLVEQLRFWQVCVQYGYYVSYFSDLFPALCLWLNPPSIERLNENNIFSEFASISREVYLVLEALARRLPNFFSQKHLSNQSPKCTSDDKEVWSWSYVSPMVDLAAKWIATKGDPHVSKFFKGQEGVQGDFVFQDLSVTSMLWLYSAVTYMLLKVLERVTPDDTVSLHETDELVPWLPEFVPKIGLELIKYRFLGSLISSGTEFGKDSAGGVSFIKELFYLRQQSDYETSVASVCCLSGLVKVIATIDNLIQSAKTGITGLPFQEHSLSREGEMLRDGILRGSVVELRSVLNIFINLVASEWHCVQSVEMFGTGCLRWRILVKNCLVGPNRFRMSHSLTGSISQCICIYTPI</sequence>
<dbReference type="EMBL" id="JARAOO010000005">
    <property type="protein sequence ID" value="KAJ7968850.1"/>
    <property type="molecule type" value="Genomic_DNA"/>
</dbReference>
<dbReference type="KEGG" id="qsa:O6P43_012894"/>
<dbReference type="AlphaFoldDB" id="A0AAD7PW13"/>
<dbReference type="InterPro" id="IPR055326">
    <property type="entry name" value="MINIYO"/>
</dbReference>
<gene>
    <name evidence="1" type="ORF">O6P43_012894</name>
</gene>
<name>A0AAD7PW13_QUISA</name>
<dbReference type="PANTHER" id="PTHR47605:SF2">
    <property type="entry name" value="TRANSCRIPTIONAL ELONGATION REGULATOR MINIYO"/>
    <property type="match status" value="1"/>
</dbReference>
<keyword evidence="2" id="KW-1185">Reference proteome</keyword>
<evidence type="ECO:0000313" key="1">
    <source>
        <dbReference type="EMBL" id="KAJ7968850.1"/>
    </source>
</evidence>
<protein>
    <submittedName>
        <fullName evidence="1">Transcriptional elongation regulator MINIYO</fullName>
    </submittedName>
</protein>